<reference evidence="5 6" key="1">
    <citation type="submission" date="2021-02" db="EMBL/GenBank/DDBJ databases">
        <title>Genome assembly of Pseudopithomyces chartarum.</title>
        <authorList>
            <person name="Jauregui R."/>
            <person name="Singh J."/>
            <person name="Voisey C."/>
        </authorList>
    </citation>
    <scope>NUCLEOTIDE SEQUENCE [LARGE SCALE GENOMIC DNA]</scope>
    <source>
        <strain evidence="5 6">AGR01</strain>
    </source>
</reference>
<dbReference type="InterPro" id="IPR020843">
    <property type="entry name" value="ER"/>
</dbReference>
<gene>
    <name evidence="5" type="ORF">GRF29_28g1615715</name>
</gene>
<evidence type="ECO:0000256" key="1">
    <source>
        <dbReference type="ARBA" id="ARBA00008072"/>
    </source>
</evidence>
<sequence>MDLIKVVLSPLVQGLQYRHKHSQSIHVVNHHIKFMLEFLFESAIIKERGIAALANIEEQAIRLDYIKIRTVAIAINPTDLHHTSGAGVVGSILGCDISGVVEEVGIQCKSDAEKGDYVYGNSLEDGAFAEFALVRDGHTAKMPENLSFEEATTLGVGVTTIGQSLYMTMKLPLPAELPLKDRSFLLVCGGGSATGTLAIQYAKLSGMTVVTTASPENLELVKSRGADIVFDYHDPRCSHLIKEYTKGTLH</sequence>
<organism evidence="5 6">
    <name type="scientific">Pseudopithomyces chartarum</name>
    <dbReference type="NCBI Taxonomy" id="1892770"/>
    <lineage>
        <taxon>Eukaryota</taxon>
        <taxon>Fungi</taxon>
        <taxon>Dikarya</taxon>
        <taxon>Ascomycota</taxon>
        <taxon>Pezizomycotina</taxon>
        <taxon>Dothideomycetes</taxon>
        <taxon>Pleosporomycetidae</taxon>
        <taxon>Pleosporales</taxon>
        <taxon>Massarineae</taxon>
        <taxon>Didymosphaeriaceae</taxon>
        <taxon>Pseudopithomyces</taxon>
    </lineage>
</organism>
<evidence type="ECO:0000313" key="5">
    <source>
        <dbReference type="EMBL" id="KAK3213955.1"/>
    </source>
</evidence>
<dbReference type="Proteomes" id="UP001280581">
    <property type="component" value="Unassembled WGS sequence"/>
</dbReference>
<comment type="subunit">
    <text evidence="2">Monomer.</text>
</comment>
<dbReference type="CDD" id="cd08249">
    <property type="entry name" value="enoyl_reductase_like"/>
    <property type="match status" value="1"/>
</dbReference>
<dbReference type="Pfam" id="PF00107">
    <property type="entry name" value="ADH_zinc_N"/>
    <property type="match status" value="1"/>
</dbReference>
<dbReference type="PANTHER" id="PTHR45348:SF2">
    <property type="entry name" value="ZINC-TYPE ALCOHOL DEHYDROGENASE-LIKE PROTEIN C2E1P3.01"/>
    <property type="match status" value="1"/>
</dbReference>
<dbReference type="InterPro" id="IPR011032">
    <property type="entry name" value="GroES-like_sf"/>
</dbReference>
<evidence type="ECO:0000256" key="2">
    <source>
        <dbReference type="ARBA" id="ARBA00011245"/>
    </source>
</evidence>
<comment type="similarity">
    <text evidence="1">Belongs to the zinc-containing alcohol dehydrogenase family.</text>
</comment>
<accession>A0AAN6M032</accession>
<evidence type="ECO:0000313" key="6">
    <source>
        <dbReference type="Proteomes" id="UP001280581"/>
    </source>
</evidence>
<name>A0AAN6M032_9PLEO</name>
<dbReference type="InterPro" id="IPR013149">
    <property type="entry name" value="ADH-like_C"/>
</dbReference>
<comment type="caution">
    <text evidence="5">The sequence shown here is derived from an EMBL/GenBank/DDBJ whole genome shotgun (WGS) entry which is preliminary data.</text>
</comment>
<dbReference type="Pfam" id="PF08240">
    <property type="entry name" value="ADH_N"/>
    <property type="match status" value="1"/>
</dbReference>
<keyword evidence="6" id="KW-1185">Reference proteome</keyword>
<dbReference type="PANTHER" id="PTHR45348">
    <property type="entry name" value="HYPOTHETICAL OXIDOREDUCTASE (EUROFUNG)"/>
    <property type="match status" value="1"/>
</dbReference>
<dbReference type="SUPFAM" id="SSF51735">
    <property type="entry name" value="NAD(P)-binding Rossmann-fold domains"/>
    <property type="match status" value="1"/>
</dbReference>
<dbReference type="SUPFAM" id="SSF50129">
    <property type="entry name" value="GroES-like"/>
    <property type="match status" value="1"/>
</dbReference>
<dbReference type="GO" id="GO:0016651">
    <property type="term" value="F:oxidoreductase activity, acting on NAD(P)H"/>
    <property type="evidence" value="ECO:0007669"/>
    <property type="project" value="InterPro"/>
</dbReference>
<keyword evidence="3" id="KW-0560">Oxidoreductase</keyword>
<evidence type="ECO:0000259" key="4">
    <source>
        <dbReference type="SMART" id="SM00829"/>
    </source>
</evidence>
<evidence type="ECO:0000256" key="3">
    <source>
        <dbReference type="ARBA" id="ARBA00023002"/>
    </source>
</evidence>
<dbReference type="AlphaFoldDB" id="A0AAN6M032"/>
<feature type="domain" description="Enoyl reductase (ER)" evidence="4">
    <location>
        <begin position="49"/>
        <end position="249"/>
    </location>
</feature>
<proteinExistence type="inferred from homology"/>
<dbReference type="Gene3D" id="3.90.180.10">
    <property type="entry name" value="Medium-chain alcohol dehydrogenases, catalytic domain"/>
    <property type="match status" value="1"/>
</dbReference>
<dbReference type="Gene3D" id="3.40.50.720">
    <property type="entry name" value="NAD(P)-binding Rossmann-like Domain"/>
    <property type="match status" value="1"/>
</dbReference>
<dbReference type="InterPro" id="IPR047122">
    <property type="entry name" value="Trans-enoyl_RdTase-like"/>
</dbReference>
<protein>
    <recommendedName>
        <fullName evidence="4">Enoyl reductase (ER) domain-containing protein</fullName>
    </recommendedName>
</protein>
<dbReference type="SMART" id="SM00829">
    <property type="entry name" value="PKS_ER"/>
    <property type="match status" value="1"/>
</dbReference>
<dbReference type="InterPro" id="IPR013154">
    <property type="entry name" value="ADH-like_N"/>
</dbReference>
<dbReference type="InterPro" id="IPR036291">
    <property type="entry name" value="NAD(P)-bd_dom_sf"/>
</dbReference>
<dbReference type="EMBL" id="WVTA01000004">
    <property type="protein sequence ID" value="KAK3213955.1"/>
    <property type="molecule type" value="Genomic_DNA"/>
</dbReference>